<feature type="compositionally biased region" description="Polar residues" evidence="1">
    <location>
        <begin position="18"/>
        <end position="39"/>
    </location>
</feature>
<feature type="transmembrane region" description="Helical" evidence="2">
    <location>
        <begin position="97"/>
        <end position="122"/>
    </location>
</feature>
<gene>
    <name evidence="3" type="ORF">CY0110_14685</name>
</gene>
<dbReference type="EMBL" id="AAXW01000098">
    <property type="protein sequence ID" value="EAZ88196.1"/>
    <property type="molecule type" value="Genomic_DNA"/>
</dbReference>
<keyword evidence="2" id="KW-0812">Transmembrane</keyword>
<dbReference type="OrthoDB" id="475562at2"/>
<name>A3IZA5_9CHRO</name>
<dbReference type="RefSeq" id="WP_008278723.1">
    <property type="nucleotide sequence ID" value="NZ_AAXW01000098.1"/>
</dbReference>
<reference evidence="3 4" key="1">
    <citation type="submission" date="2007-03" db="EMBL/GenBank/DDBJ databases">
        <authorList>
            <person name="Stal L."/>
            <person name="Ferriera S."/>
            <person name="Johnson J."/>
            <person name="Kravitz S."/>
            <person name="Beeson K."/>
            <person name="Sutton G."/>
            <person name="Rogers Y.-H."/>
            <person name="Friedman R."/>
            <person name="Frazier M."/>
            <person name="Venter J.C."/>
        </authorList>
    </citation>
    <scope>NUCLEOTIDE SEQUENCE [LARGE SCALE GENOMIC DNA]</scope>
    <source>
        <strain evidence="3 4">CCY0110</strain>
    </source>
</reference>
<dbReference type="Pfam" id="PF03743">
    <property type="entry name" value="TrbI"/>
    <property type="match status" value="1"/>
</dbReference>
<feature type="region of interest" description="Disordered" evidence="1">
    <location>
        <begin position="170"/>
        <end position="263"/>
    </location>
</feature>
<comment type="caution">
    <text evidence="3">The sequence shown here is derived from an EMBL/GenBank/DDBJ whole genome shotgun (WGS) entry which is preliminary data.</text>
</comment>
<evidence type="ECO:0000313" key="3">
    <source>
        <dbReference type="EMBL" id="EAZ88196.1"/>
    </source>
</evidence>
<feature type="compositionally biased region" description="Low complexity" evidence="1">
    <location>
        <begin position="225"/>
        <end position="236"/>
    </location>
</feature>
<evidence type="ECO:0000256" key="2">
    <source>
        <dbReference type="SAM" id="Phobius"/>
    </source>
</evidence>
<keyword evidence="2" id="KW-0472">Membrane</keyword>
<feature type="region of interest" description="Disordered" evidence="1">
    <location>
        <begin position="1"/>
        <end position="49"/>
    </location>
</feature>
<accession>A3IZA5</accession>
<dbReference type="Proteomes" id="UP000003781">
    <property type="component" value="Unassembled WGS sequence"/>
</dbReference>
<protein>
    <submittedName>
        <fullName evidence="3">Uncharacterized protein</fullName>
    </submittedName>
</protein>
<evidence type="ECO:0000313" key="4">
    <source>
        <dbReference type="Proteomes" id="UP000003781"/>
    </source>
</evidence>
<dbReference type="InterPro" id="IPR005498">
    <property type="entry name" value="T4SS_VirB10/TraB/TrbI"/>
</dbReference>
<feature type="compositionally biased region" description="Pro residues" evidence="1">
    <location>
        <begin position="193"/>
        <end position="207"/>
    </location>
</feature>
<keyword evidence="2" id="KW-1133">Transmembrane helix</keyword>
<dbReference type="AlphaFoldDB" id="A3IZA5"/>
<evidence type="ECO:0000256" key="1">
    <source>
        <dbReference type="SAM" id="MobiDB-lite"/>
    </source>
</evidence>
<feature type="compositionally biased region" description="Polar residues" evidence="1">
    <location>
        <begin position="344"/>
        <end position="375"/>
    </location>
</feature>
<feature type="compositionally biased region" description="Low complexity" evidence="1">
    <location>
        <begin position="170"/>
        <end position="192"/>
    </location>
</feature>
<dbReference type="eggNOG" id="COG3266">
    <property type="taxonomic scope" value="Bacteria"/>
</dbReference>
<proteinExistence type="predicted"/>
<keyword evidence="4" id="KW-1185">Reference proteome</keyword>
<feature type="region of interest" description="Disordered" evidence="1">
    <location>
        <begin position="343"/>
        <end position="404"/>
    </location>
</feature>
<feature type="compositionally biased region" description="Low complexity" evidence="1">
    <location>
        <begin position="244"/>
        <end position="254"/>
    </location>
</feature>
<sequence>MKVETLTIDDDFFAPEPDSSTSNQEASNQGANNNLSQLTESNEALDNEDNEADEISLVSRLSSSNNNELDDELLEPNYEDEPLELEVDPNNQPGNNVLLRILLVILGTGVVALIIALVLMLFNGSNNSFNANQSESTETEEPLDPLALAQLESEKKTAQLILLGDEPVEPSVSSVVQNEQPQTTSQPAQPTQPIQPTPSPNSSPPPSTVRQVSRPPTPTQPPNASSSPSRVRQVSRPPTPTSPPNNATTPNSQPKQLPSRETLAKRGWSGFAPSEQQQDQQELANSNPVIANSNVSNSPNLLNQPPSKIPVIRISLNNKSQTIPNPSNWSYYAQKKEPFLVSLNPETNNSEQPIKLLSGNSPQNSLPTYKNQKTVSSTSTSTSPSPSPTPSSLTSQLTSHRSPTIFPVGTQLKARLETPIIWTNEMKDNPRPFTLTLTQPLVDQSGKIVLPLGTSFSGKVTNVTTNGMVIAEIITFSYQTQQQWQTIEIPSSTLLVLGNNTQPLMANVLNDPGGNIATQDAFLGALGAAQAGFNRVNTPDTQTQINTNSFGFNSTTTTNQQGNLMTGLAEGLFSTLKGRLEQRAEKATNEYANQQPIYVVNNGTEVTILVNAILEIN</sequence>
<organism evidence="3 4">
    <name type="scientific">Crocosphaera chwakensis CCY0110</name>
    <dbReference type="NCBI Taxonomy" id="391612"/>
    <lineage>
        <taxon>Bacteria</taxon>
        <taxon>Bacillati</taxon>
        <taxon>Cyanobacteriota</taxon>
        <taxon>Cyanophyceae</taxon>
        <taxon>Oscillatoriophycideae</taxon>
        <taxon>Chroococcales</taxon>
        <taxon>Aphanothecaceae</taxon>
        <taxon>Crocosphaera</taxon>
        <taxon>Crocosphaera chwakensis</taxon>
    </lineage>
</organism>
<feature type="compositionally biased region" description="Low complexity" evidence="1">
    <location>
        <begin position="376"/>
        <end position="399"/>
    </location>
</feature>